<feature type="region of interest" description="Disordered" evidence="1">
    <location>
        <begin position="54"/>
        <end position="73"/>
    </location>
</feature>
<reference evidence="2" key="1">
    <citation type="submission" date="2023-11" db="EMBL/GenBank/DDBJ databases">
        <authorList>
            <person name="Alioto T."/>
            <person name="Alioto T."/>
            <person name="Gomez Garrido J."/>
        </authorList>
    </citation>
    <scope>NUCLEOTIDE SEQUENCE</scope>
</reference>
<organism evidence="2 3">
    <name type="scientific">Lecanosticta acicola</name>
    <dbReference type="NCBI Taxonomy" id="111012"/>
    <lineage>
        <taxon>Eukaryota</taxon>
        <taxon>Fungi</taxon>
        <taxon>Dikarya</taxon>
        <taxon>Ascomycota</taxon>
        <taxon>Pezizomycotina</taxon>
        <taxon>Dothideomycetes</taxon>
        <taxon>Dothideomycetidae</taxon>
        <taxon>Mycosphaerellales</taxon>
        <taxon>Mycosphaerellaceae</taxon>
        <taxon>Lecanosticta</taxon>
    </lineage>
</organism>
<protein>
    <submittedName>
        <fullName evidence="2">Uncharacterized protein</fullName>
    </submittedName>
</protein>
<keyword evidence="3" id="KW-1185">Reference proteome</keyword>
<dbReference type="AlphaFoldDB" id="A0AAI9EEC6"/>
<dbReference type="Proteomes" id="UP001296104">
    <property type="component" value="Unassembled WGS sequence"/>
</dbReference>
<proteinExistence type="predicted"/>
<gene>
    <name evidence="2" type="ORF">LECACI_7A008212</name>
</gene>
<evidence type="ECO:0000313" key="3">
    <source>
        <dbReference type="Proteomes" id="UP001296104"/>
    </source>
</evidence>
<sequence>MSTLLDMTPAAYRQQLNNTTTSLKPETLTITLLICDAPTRRLLTILPVSKKKKTPAHPFLPETTTSSSSSTTSTIRSEINRLMQTWTSLPATGYAIHTPPLHVDVHEAAAAGGQCFFRVDITDRDADLNAEKSLKDALREVDGEMIGLEFRFVKTVGEVKWRGADAERMLVEEVLRKVFGEMEAGEGGGGGGGEGEEVEGGYI</sequence>
<accession>A0AAI9EEC6</accession>
<evidence type="ECO:0000256" key="1">
    <source>
        <dbReference type="SAM" id="MobiDB-lite"/>
    </source>
</evidence>
<feature type="compositionally biased region" description="Low complexity" evidence="1">
    <location>
        <begin position="63"/>
        <end position="73"/>
    </location>
</feature>
<evidence type="ECO:0000313" key="2">
    <source>
        <dbReference type="EMBL" id="CAK4033054.1"/>
    </source>
</evidence>
<comment type="caution">
    <text evidence="2">The sequence shown here is derived from an EMBL/GenBank/DDBJ whole genome shotgun (WGS) entry which is preliminary data.</text>
</comment>
<name>A0AAI9EEC6_9PEZI</name>
<dbReference type="EMBL" id="CAVMBE010000077">
    <property type="protein sequence ID" value="CAK4033054.1"/>
    <property type="molecule type" value="Genomic_DNA"/>
</dbReference>